<dbReference type="AlphaFoldDB" id="A0A834THF0"/>
<dbReference type="EMBL" id="JAAIUW010000009">
    <property type="protein sequence ID" value="KAF7817454.1"/>
    <property type="molecule type" value="Genomic_DNA"/>
</dbReference>
<evidence type="ECO:0000313" key="1">
    <source>
        <dbReference type="EMBL" id="KAF7817454.1"/>
    </source>
</evidence>
<proteinExistence type="predicted"/>
<protein>
    <submittedName>
        <fullName evidence="1">Uncharacterized protein</fullName>
    </submittedName>
</protein>
<name>A0A834THF0_9FABA</name>
<dbReference type="Proteomes" id="UP000634136">
    <property type="component" value="Unassembled WGS sequence"/>
</dbReference>
<sequence length="52" mass="5771">MAWKVETQTGDAGTLFRKCQVYGTTEYILNAKERANLSEEGLRQMAGMMALG</sequence>
<accession>A0A834THF0</accession>
<gene>
    <name evidence="1" type="ORF">G2W53_031423</name>
</gene>
<evidence type="ECO:0000313" key="2">
    <source>
        <dbReference type="Proteomes" id="UP000634136"/>
    </source>
</evidence>
<keyword evidence="2" id="KW-1185">Reference proteome</keyword>
<reference evidence="1" key="1">
    <citation type="submission" date="2020-09" db="EMBL/GenBank/DDBJ databases">
        <title>Genome-Enabled Discovery of Anthraquinone Biosynthesis in Senna tora.</title>
        <authorList>
            <person name="Kang S.-H."/>
            <person name="Pandey R.P."/>
            <person name="Lee C.-M."/>
            <person name="Sim J.-S."/>
            <person name="Jeong J.-T."/>
            <person name="Choi B.-S."/>
            <person name="Jung M."/>
            <person name="Ginzburg D."/>
            <person name="Zhao K."/>
            <person name="Won S.Y."/>
            <person name="Oh T.-J."/>
            <person name="Yu Y."/>
            <person name="Kim N.-H."/>
            <person name="Lee O.R."/>
            <person name="Lee T.-H."/>
            <person name="Bashyal P."/>
            <person name="Kim T.-S."/>
            <person name="Lee W.-H."/>
            <person name="Kawkins C."/>
            <person name="Kim C.-K."/>
            <person name="Kim J.S."/>
            <person name="Ahn B.O."/>
            <person name="Rhee S.Y."/>
            <person name="Sohng J.K."/>
        </authorList>
    </citation>
    <scope>NUCLEOTIDE SEQUENCE</scope>
    <source>
        <tissue evidence="1">Leaf</tissue>
    </source>
</reference>
<comment type="caution">
    <text evidence="1">The sequence shown here is derived from an EMBL/GenBank/DDBJ whole genome shotgun (WGS) entry which is preliminary data.</text>
</comment>
<organism evidence="1 2">
    <name type="scientific">Senna tora</name>
    <dbReference type="NCBI Taxonomy" id="362788"/>
    <lineage>
        <taxon>Eukaryota</taxon>
        <taxon>Viridiplantae</taxon>
        <taxon>Streptophyta</taxon>
        <taxon>Embryophyta</taxon>
        <taxon>Tracheophyta</taxon>
        <taxon>Spermatophyta</taxon>
        <taxon>Magnoliopsida</taxon>
        <taxon>eudicotyledons</taxon>
        <taxon>Gunneridae</taxon>
        <taxon>Pentapetalae</taxon>
        <taxon>rosids</taxon>
        <taxon>fabids</taxon>
        <taxon>Fabales</taxon>
        <taxon>Fabaceae</taxon>
        <taxon>Caesalpinioideae</taxon>
        <taxon>Cassia clade</taxon>
        <taxon>Senna</taxon>
    </lineage>
</organism>